<organism evidence="2 3">
    <name type="scientific">Lophium mytilinum</name>
    <dbReference type="NCBI Taxonomy" id="390894"/>
    <lineage>
        <taxon>Eukaryota</taxon>
        <taxon>Fungi</taxon>
        <taxon>Dikarya</taxon>
        <taxon>Ascomycota</taxon>
        <taxon>Pezizomycotina</taxon>
        <taxon>Dothideomycetes</taxon>
        <taxon>Pleosporomycetidae</taxon>
        <taxon>Mytilinidiales</taxon>
        <taxon>Mytilinidiaceae</taxon>
        <taxon>Lophium</taxon>
    </lineage>
</organism>
<name>A0A6A6QQR2_9PEZI</name>
<evidence type="ECO:0000313" key="2">
    <source>
        <dbReference type="EMBL" id="KAF2494479.1"/>
    </source>
</evidence>
<gene>
    <name evidence="2" type="ORF">BU16DRAFT_562134</name>
</gene>
<keyword evidence="3" id="KW-1185">Reference proteome</keyword>
<dbReference type="PANTHER" id="PTHR35395">
    <property type="entry name" value="DUF6536 DOMAIN-CONTAINING PROTEIN"/>
    <property type="match status" value="1"/>
</dbReference>
<dbReference type="Proteomes" id="UP000799750">
    <property type="component" value="Unassembled WGS sequence"/>
</dbReference>
<reference evidence="2" key="1">
    <citation type="journal article" date="2020" name="Stud. Mycol.">
        <title>101 Dothideomycetes genomes: a test case for predicting lifestyles and emergence of pathogens.</title>
        <authorList>
            <person name="Haridas S."/>
            <person name="Albert R."/>
            <person name="Binder M."/>
            <person name="Bloem J."/>
            <person name="Labutti K."/>
            <person name="Salamov A."/>
            <person name="Andreopoulos B."/>
            <person name="Baker S."/>
            <person name="Barry K."/>
            <person name="Bills G."/>
            <person name="Bluhm B."/>
            <person name="Cannon C."/>
            <person name="Castanera R."/>
            <person name="Culley D."/>
            <person name="Daum C."/>
            <person name="Ezra D."/>
            <person name="Gonzalez J."/>
            <person name="Henrissat B."/>
            <person name="Kuo A."/>
            <person name="Liang C."/>
            <person name="Lipzen A."/>
            <person name="Lutzoni F."/>
            <person name="Magnuson J."/>
            <person name="Mondo S."/>
            <person name="Nolan M."/>
            <person name="Ohm R."/>
            <person name="Pangilinan J."/>
            <person name="Park H.-J."/>
            <person name="Ramirez L."/>
            <person name="Alfaro M."/>
            <person name="Sun H."/>
            <person name="Tritt A."/>
            <person name="Yoshinaga Y."/>
            <person name="Zwiers L.-H."/>
            <person name="Turgeon B."/>
            <person name="Goodwin S."/>
            <person name="Spatafora J."/>
            <person name="Crous P."/>
            <person name="Grigoriev I."/>
        </authorList>
    </citation>
    <scope>NUCLEOTIDE SEQUENCE</scope>
    <source>
        <strain evidence="2">CBS 269.34</strain>
    </source>
</reference>
<dbReference type="EMBL" id="MU004190">
    <property type="protein sequence ID" value="KAF2494479.1"/>
    <property type="molecule type" value="Genomic_DNA"/>
</dbReference>
<keyword evidence="1" id="KW-0472">Membrane</keyword>
<keyword evidence="1" id="KW-0812">Transmembrane</keyword>
<dbReference type="OrthoDB" id="5429634at2759"/>
<dbReference type="AlphaFoldDB" id="A0A6A6QQR2"/>
<keyword evidence="1" id="KW-1133">Transmembrane helix</keyword>
<evidence type="ECO:0000256" key="1">
    <source>
        <dbReference type="SAM" id="Phobius"/>
    </source>
</evidence>
<proteinExistence type="predicted"/>
<feature type="transmembrane region" description="Helical" evidence="1">
    <location>
        <begin position="44"/>
        <end position="62"/>
    </location>
</feature>
<evidence type="ECO:0000313" key="3">
    <source>
        <dbReference type="Proteomes" id="UP000799750"/>
    </source>
</evidence>
<dbReference type="PANTHER" id="PTHR35395:SF1">
    <property type="entry name" value="DUF6536 DOMAIN-CONTAINING PROTEIN"/>
    <property type="match status" value="1"/>
</dbReference>
<feature type="transmembrane region" description="Helical" evidence="1">
    <location>
        <begin position="7"/>
        <end position="24"/>
    </location>
</feature>
<accession>A0A6A6QQR2</accession>
<sequence length="133" mass="14173">MAANATMHWLLSESVFIISTVAYLPNYVEDPGNSYTVSGYSNSATVISICFGAGIVLTLLLVSCKRISHDIPLASTYSIAISAACHRPQEDKEASLLPVQWGVITSGNQTPVRCAFTTLRTVRPPQAGDEIGG</sequence>
<protein>
    <submittedName>
        <fullName evidence="2">Uncharacterized protein</fullName>
    </submittedName>
</protein>